<dbReference type="SUPFAM" id="SSF53850">
    <property type="entry name" value="Periplasmic binding protein-like II"/>
    <property type="match status" value="1"/>
</dbReference>
<evidence type="ECO:0000256" key="2">
    <source>
        <dbReference type="ARBA" id="ARBA00023015"/>
    </source>
</evidence>
<dbReference type="InterPro" id="IPR005119">
    <property type="entry name" value="LysR_subst-bd"/>
</dbReference>
<proteinExistence type="inferred from homology"/>
<keyword evidence="3" id="KW-0238">DNA-binding</keyword>
<dbReference type="InterPro" id="IPR000847">
    <property type="entry name" value="LysR_HTH_N"/>
</dbReference>
<organism evidence="6 7">
    <name type="scientific">Bacteroides vicugnae</name>
    <dbReference type="NCBI Taxonomy" id="3037989"/>
    <lineage>
        <taxon>Bacteria</taxon>
        <taxon>Pseudomonadati</taxon>
        <taxon>Bacteroidota</taxon>
        <taxon>Bacteroidia</taxon>
        <taxon>Bacteroidales</taxon>
        <taxon>Bacteroidaceae</taxon>
        <taxon>Bacteroides</taxon>
    </lineage>
</organism>
<dbReference type="Gene3D" id="3.40.190.290">
    <property type="match status" value="1"/>
</dbReference>
<keyword evidence="2" id="KW-0805">Transcription regulation</keyword>
<evidence type="ECO:0000313" key="6">
    <source>
        <dbReference type="EMBL" id="MDY7258708.1"/>
    </source>
</evidence>
<dbReference type="Pfam" id="PF03466">
    <property type="entry name" value="LysR_substrate"/>
    <property type="match status" value="1"/>
</dbReference>
<comment type="similarity">
    <text evidence="1">Belongs to the LysR transcriptional regulatory family.</text>
</comment>
<keyword evidence="4" id="KW-0804">Transcription</keyword>
<protein>
    <submittedName>
        <fullName evidence="6">LysR family transcriptional regulator</fullName>
    </submittedName>
</protein>
<dbReference type="InterPro" id="IPR036390">
    <property type="entry name" value="WH_DNA-bd_sf"/>
</dbReference>
<accession>A0ABU5HR81</accession>
<dbReference type="PROSITE" id="PS50931">
    <property type="entry name" value="HTH_LYSR"/>
    <property type="match status" value="1"/>
</dbReference>
<dbReference type="PRINTS" id="PR00039">
    <property type="entry name" value="HTHLYSR"/>
</dbReference>
<dbReference type="PANTHER" id="PTHR30126">
    <property type="entry name" value="HTH-TYPE TRANSCRIPTIONAL REGULATOR"/>
    <property type="match status" value="1"/>
</dbReference>
<gene>
    <name evidence="6" type="ORF">QHG74_13400</name>
</gene>
<name>A0ABU5HR81_9BACE</name>
<dbReference type="Pfam" id="PF00126">
    <property type="entry name" value="HTH_1"/>
    <property type="match status" value="1"/>
</dbReference>
<dbReference type="InterPro" id="IPR036388">
    <property type="entry name" value="WH-like_DNA-bd_sf"/>
</dbReference>
<dbReference type="Proteomes" id="UP001292913">
    <property type="component" value="Unassembled WGS sequence"/>
</dbReference>
<sequence>MRADLEWFRTFKAIFDTGTMSDAAKELNISQPGVSLHLSSLENYIGHPLFERNTRKMIPNERARKLYRQICYSLTKLEEVENSVRKRSGKERMTLCLGVYSGLFSQLIAPHIADLDFNLIVQFGDNDKLSELLESGSVDIIITSIETPIHNISYQVLGTSEFIVAAGKETDISQFQQLDIENKGQVRKWLQSQLWYSNEKNIWARFWKLNFKKESDFAPNYVMPDKNTILRCLEKGVGLALMPHSICRDSIERGDIICLWKGYVEMKNTLYIGHRKNSILSDEIQQIKEIMTTEFEKCHNESCQPLR</sequence>
<comment type="caution">
    <text evidence="6">The sequence shown here is derived from an EMBL/GenBank/DDBJ whole genome shotgun (WGS) entry which is preliminary data.</text>
</comment>
<evidence type="ECO:0000256" key="3">
    <source>
        <dbReference type="ARBA" id="ARBA00023125"/>
    </source>
</evidence>
<evidence type="ECO:0000313" key="7">
    <source>
        <dbReference type="Proteomes" id="UP001292913"/>
    </source>
</evidence>
<evidence type="ECO:0000256" key="1">
    <source>
        <dbReference type="ARBA" id="ARBA00009437"/>
    </source>
</evidence>
<reference evidence="6 7" key="1">
    <citation type="submission" date="2023-04" db="EMBL/GenBank/DDBJ databases">
        <title>Bacteroides pacosi sp. nov., isolated from the fecal material of an alpaca.</title>
        <authorList>
            <person name="Miller S."/>
            <person name="Hendry M."/>
            <person name="King J."/>
            <person name="Sankaranarayanan K."/>
            <person name="Lawson P.A."/>
        </authorList>
    </citation>
    <scope>NUCLEOTIDE SEQUENCE [LARGE SCALE GENOMIC DNA]</scope>
    <source>
        <strain evidence="6 7">A2-P53</strain>
    </source>
</reference>
<dbReference type="SUPFAM" id="SSF46785">
    <property type="entry name" value="Winged helix' DNA-binding domain"/>
    <property type="match status" value="1"/>
</dbReference>
<feature type="domain" description="HTH lysR-type" evidence="5">
    <location>
        <begin position="1"/>
        <end position="60"/>
    </location>
</feature>
<dbReference type="EMBL" id="JARZAK010000007">
    <property type="protein sequence ID" value="MDY7258708.1"/>
    <property type="molecule type" value="Genomic_DNA"/>
</dbReference>
<evidence type="ECO:0000259" key="5">
    <source>
        <dbReference type="PROSITE" id="PS50931"/>
    </source>
</evidence>
<evidence type="ECO:0000256" key="4">
    <source>
        <dbReference type="ARBA" id="ARBA00023163"/>
    </source>
</evidence>
<dbReference type="PANTHER" id="PTHR30126:SF39">
    <property type="entry name" value="HTH-TYPE TRANSCRIPTIONAL REGULATOR CYSL"/>
    <property type="match status" value="1"/>
</dbReference>
<dbReference type="Gene3D" id="1.10.10.10">
    <property type="entry name" value="Winged helix-like DNA-binding domain superfamily/Winged helix DNA-binding domain"/>
    <property type="match status" value="1"/>
</dbReference>
<dbReference type="CDD" id="cd05466">
    <property type="entry name" value="PBP2_LTTR_substrate"/>
    <property type="match status" value="1"/>
</dbReference>
<keyword evidence="7" id="KW-1185">Reference proteome</keyword>
<dbReference type="RefSeq" id="WP_148365133.1">
    <property type="nucleotide sequence ID" value="NZ_JARZAK010000007.1"/>
</dbReference>